<dbReference type="Proteomes" id="UP001306508">
    <property type="component" value="Unassembled WGS sequence"/>
</dbReference>
<comment type="caution">
    <text evidence="2">The sequence shown here is derived from an EMBL/GenBank/DDBJ whole genome shotgun (WGS) entry which is preliminary data.</text>
</comment>
<dbReference type="EMBL" id="JAWIZZ010000051">
    <property type="protein sequence ID" value="KAK5778872.1"/>
    <property type="molecule type" value="Genomic_DNA"/>
</dbReference>
<dbReference type="AlphaFoldDB" id="A0AAN7WMJ8"/>
<dbReference type="PANTHER" id="PTHR12991">
    <property type="entry name" value="NITROGEN PERMEASE REGULATOR 2/TUMOR SUPPRESSOR CANDIDATE 4"/>
    <property type="match status" value="1"/>
</dbReference>
<reference evidence="3" key="1">
    <citation type="submission" date="2023-07" db="EMBL/GenBank/DDBJ databases">
        <title>A draft genome of Kazachstania heterogenica Y-27499.</title>
        <authorList>
            <person name="Donic C."/>
            <person name="Kralova J.S."/>
            <person name="Fidel L."/>
            <person name="Ben-Dor S."/>
            <person name="Jung S."/>
        </authorList>
    </citation>
    <scope>NUCLEOTIDE SEQUENCE [LARGE SCALE GENOMIC DNA]</scope>
    <source>
        <strain evidence="3">Y27499</strain>
    </source>
</reference>
<protein>
    <recommendedName>
        <fullName evidence="4">Nitrogen permease regulator 2</fullName>
    </recommendedName>
</protein>
<evidence type="ECO:0000313" key="3">
    <source>
        <dbReference type="Proteomes" id="UP001306508"/>
    </source>
</evidence>
<organism evidence="2 3">
    <name type="scientific">Arxiozyma heterogenica</name>
    <dbReference type="NCBI Taxonomy" id="278026"/>
    <lineage>
        <taxon>Eukaryota</taxon>
        <taxon>Fungi</taxon>
        <taxon>Dikarya</taxon>
        <taxon>Ascomycota</taxon>
        <taxon>Saccharomycotina</taxon>
        <taxon>Saccharomycetes</taxon>
        <taxon>Saccharomycetales</taxon>
        <taxon>Saccharomycetaceae</taxon>
        <taxon>Arxiozyma</taxon>
    </lineage>
</organism>
<proteinExistence type="inferred from homology"/>
<dbReference type="GO" id="GO:0005096">
    <property type="term" value="F:GTPase activator activity"/>
    <property type="evidence" value="ECO:0007669"/>
    <property type="project" value="TreeGrafter"/>
</dbReference>
<dbReference type="Pfam" id="PF06218">
    <property type="entry name" value="NPR2"/>
    <property type="match status" value="1"/>
</dbReference>
<dbReference type="GO" id="GO:1990130">
    <property type="term" value="C:GATOR1 complex"/>
    <property type="evidence" value="ECO:0007669"/>
    <property type="project" value="TreeGrafter"/>
</dbReference>
<accession>A0AAN7WMJ8</accession>
<dbReference type="PANTHER" id="PTHR12991:SF10">
    <property type="entry name" value="GATOR COMPLEX PROTEIN NPRL2"/>
    <property type="match status" value="1"/>
</dbReference>
<dbReference type="GO" id="GO:0005774">
    <property type="term" value="C:vacuolar membrane"/>
    <property type="evidence" value="ECO:0007669"/>
    <property type="project" value="TreeGrafter"/>
</dbReference>
<gene>
    <name evidence="2" type="ORF">RI543_003799</name>
</gene>
<keyword evidence="3" id="KW-1185">Reference proteome</keyword>
<evidence type="ECO:0000313" key="2">
    <source>
        <dbReference type="EMBL" id="KAK5778872.1"/>
    </source>
</evidence>
<sequence>MLKGLAMEKDSQFKGFEPIHTIFYTIFHPTEGSKVCYEFPPNNLQNSNINFDSLKNYIIPKPQLCHRLLTLKYANYRIVSYPVAINNSLYARNYFRFNLVFVFQYDCQTSPYESAIMRLGKMFRSLEEQRQILSRSEHDPALFKNDSNFNCNNNNNIHTNHSNINNSDEKLLSMPDLLMRIYQDLNNYSECLIPINQGHAIDLKIFPLLKTPKAANLSVEDVPMLIVNLAKIIDLNWDPTMISIIPYITGLNSIFTISKLSNCDPGLVIECIKHLIYYKCVIIIDIFQFSNIYAPTSLINTFLTDPTMATECRNYVTLPRDSLLHQLPFKNDKDETGPIKLHKKTQSISSSVKSSLFKTQKNLHDDDESTYSSMIYSNMGKMRSTSTISSSDVGTFRSSSKFDSNGKYICVSKSILFDLYCSLSHNTTLSTWYETNYEIIHSNFIDIRKFIHFGIIKKIIYRIQSYPVMGKRDIIFNQDNRDNDMGWNVHDHENESNNKIKEAQVFLSTSDIKFDMGDKILNSIYKKLSKVSFQKSNTNYNIDKTLNQKNTSNSSTNESLTLNKEERLLLLKSLENIESFDKICTKLGKSRHTIEQILHDIGDYRVVNC</sequence>
<dbReference type="GO" id="GO:0010508">
    <property type="term" value="P:positive regulation of autophagy"/>
    <property type="evidence" value="ECO:0007669"/>
    <property type="project" value="TreeGrafter"/>
</dbReference>
<name>A0AAN7WMJ8_9SACH</name>
<dbReference type="GO" id="GO:1904262">
    <property type="term" value="P:negative regulation of TORC1 signaling"/>
    <property type="evidence" value="ECO:0007669"/>
    <property type="project" value="TreeGrafter"/>
</dbReference>
<dbReference type="InterPro" id="IPR009348">
    <property type="entry name" value="NPR2-like"/>
</dbReference>
<evidence type="ECO:0000256" key="1">
    <source>
        <dbReference type="ARBA" id="ARBA00008433"/>
    </source>
</evidence>
<evidence type="ECO:0008006" key="4">
    <source>
        <dbReference type="Google" id="ProtNLM"/>
    </source>
</evidence>
<comment type="similarity">
    <text evidence="1">Belongs to the NPR2 family.</text>
</comment>